<name>A0A542XNM5_SALAC</name>
<dbReference type="InterPro" id="IPR020843">
    <property type="entry name" value="ER"/>
</dbReference>
<dbReference type="InterPro" id="IPR002364">
    <property type="entry name" value="Quin_OxRdtase/zeta-crystal_CS"/>
</dbReference>
<dbReference type="PANTHER" id="PTHR11695:SF648">
    <property type="entry name" value="ZINC-BINDING OXIDOREDUCTASE"/>
    <property type="match status" value="1"/>
</dbReference>
<dbReference type="AlphaFoldDB" id="A0A542XNM5"/>
<proteinExistence type="predicted"/>
<gene>
    <name evidence="3" type="ORF">FB564_2602</name>
    <name evidence="2" type="ORF">Sar04_42590</name>
</gene>
<dbReference type="SUPFAM" id="SSF51735">
    <property type="entry name" value="NAD(P)-binding Rossmann-fold domains"/>
    <property type="match status" value="1"/>
</dbReference>
<dbReference type="Pfam" id="PF08240">
    <property type="entry name" value="ADH_N"/>
    <property type="match status" value="1"/>
</dbReference>
<evidence type="ECO:0000259" key="1">
    <source>
        <dbReference type="SMART" id="SM00829"/>
    </source>
</evidence>
<dbReference type="GO" id="GO:0008270">
    <property type="term" value="F:zinc ion binding"/>
    <property type="evidence" value="ECO:0007669"/>
    <property type="project" value="InterPro"/>
</dbReference>
<evidence type="ECO:0000313" key="2">
    <source>
        <dbReference type="EMBL" id="GIM87523.1"/>
    </source>
</evidence>
<sequence>MKGIRFYAYGSSEVLTLQDLDKPAVGDDDVLVRVRAASVNVADWHTMRGTPYIMRARGGMSRPKVNDLGFDLAGQVEAVGRNVTTLRVGDEVFGCQDLEHAGVFAEYVTIPHDAGVLKKPVGLSLEQAASVPVAALTAYQALRHHGRLQPGHKILVNGAAGGVGTFAVQIGKALGAEVTAVCSTRNVEMVRALGADHVIDYTKEDFTHRAQRHDILLDNIGNHPLSACRRVLTPRGTLILNSGTGGPLLGPLGRVLRGLTLSLFVRQRLVFFLARPTKGDLEALRDLLESGKVTPVIDRTYPLSELPEAISYLETGHVRGKVVITI</sequence>
<dbReference type="RefSeq" id="WP_018801807.1">
    <property type="nucleotide sequence ID" value="NZ_BOQM01000043.1"/>
</dbReference>
<dbReference type="InterPro" id="IPR013154">
    <property type="entry name" value="ADH-like_N"/>
</dbReference>
<dbReference type="Proteomes" id="UP000677457">
    <property type="component" value="Unassembled WGS sequence"/>
</dbReference>
<evidence type="ECO:0000313" key="3">
    <source>
        <dbReference type="EMBL" id="TQL37449.1"/>
    </source>
</evidence>
<dbReference type="PROSITE" id="PS01162">
    <property type="entry name" value="QOR_ZETA_CRYSTAL"/>
    <property type="match status" value="1"/>
</dbReference>
<dbReference type="EMBL" id="BOQM01000043">
    <property type="protein sequence ID" value="GIM87523.1"/>
    <property type="molecule type" value="Genomic_DNA"/>
</dbReference>
<dbReference type="InterPro" id="IPR050700">
    <property type="entry name" value="YIM1/Zinc_Alcohol_DH_Fams"/>
</dbReference>
<evidence type="ECO:0000313" key="4">
    <source>
        <dbReference type="Proteomes" id="UP000315983"/>
    </source>
</evidence>
<dbReference type="SUPFAM" id="SSF50129">
    <property type="entry name" value="GroES-like"/>
    <property type="match status" value="1"/>
</dbReference>
<dbReference type="Pfam" id="PF13602">
    <property type="entry name" value="ADH_zinc_N_2"/>
    <property type="match status" value="1"/>
</dbReference>
<dbReference type="InterPro" id="IPR036291">
    <property type="entry name" value="NAD(P)-bd_dom_sf"/>
</dbReference>
<dbReference type="CDD" id="cd08267">
    <property type="entry name" value="MDR1"/>
    <property type="match status" value="1"/>
</dbReference>
<dbReference type="Gene3D" id="3.90.180.10">
    <property type="entry name" value="Medium-chain alcohol dehydrogenases, catalytic domain"/>
    <property type="match status" value="1"/>
</dbReference>
<keyword evidence="5" id="KW-1185">Reference proteome</keyword>
<organism evidence="3 4">
    <name type="scientific">Salinispora arenicola</name>
    <dbReference type="NCBI Taxonomy" id="168697"/>
    <lineage>
        <taxon>Bacteria</taxon>
        <taxon>Bacillati</taxon>
        <taxon>Actinomycetota</taxon>
        <taxon>Actinomycetes</taxon>
        <taxon>Micromonosporales</taxon>
        <taxon>Micromonosporaceae</taxon>
        <taxon>Salinispora</taxon>
    </lineage>
</organism>
<dbReference type="GeneID" id="93771845"/>
<feature type="domain" description="Enoyl reductase (ER)" evidence="1">
    <location>
        <begin position="10"/>
        <end position="324"/>
    </location>
</feature>
<dbReference type="GO" id="GO:0016491">
    <property type="term" value="F:oxidoreductase activity"/>
    <property type="evidence" value="ECO:0007669"/>
    <property type="project" value="InterPro"/>
</dbReference>
<dbReference type="PANTHER" id="PTHR11695">
    <property type="entry name" value="ALCOHOL DEHYDROGENASE RELATED"/>
    <property type="match status" value="1"/>
</dbReference>
<dbReference type="Proteomes" id="UP000315983">
    <property type="component" value="Unassembled WGS sequence"/>
</dbReference>
<accession>A0A542XNM5</accession>
<evidence type="ECO:0000313" key="5">
    <source>
        <dbReference type="Proteomes" id="UP000677457"/>
    </source>
</evidence>
<reference evidence="2 5" key="2">
    <citation type="submission" date="2021-03" db="EMBL/GenBank/DDBJ databases">
        <title>Whole genome shotgun sequence of Salinispora arenicola NBRC 105043.</title>
        <authorList>
            <person name="Komaki H."/>
            <person name="Tamura T."/>
        </authorList>
    </citation>
    <scope>NUCLEOTIDE SEQUENCE [LARGE SCALE GENOMIC DNA]</scope>
    <source>
        <strain evidence="2 5">NBRC 105043</strain>
    </source>
</reference>
<dbReference type="SMART" id="SM00829">
    <property type="entry name" value="PKS_ER"/>
    <property type="match status" value="1"/>
</dbReference>
<comment type="caution">
    <text evidence="3">The sequence shown here is derived from an EMBL/GenBank/DDBJ whole genome shotgun (WGS) entry which is preliminary data.</text>
</comment>
<reference evidence="3 4" key="1">
    <citation type="submission" date="2019-06" db="EMBL/GenBank/DDBJ databases">
        <title>Sequencing the genomes of 1000 actinobacteria strains.</title>
        <authorList>
            <person name="Klenk H.-P."/>
        </authorList>
    </citation>
    <scope>NUCLEOTIDE SEQUENCE [LARGE SCALE GENOMIC DNA]</scope>
    <source>
        <strain evidence="3 4">DSM 44819</strain>
    </source>
</reference>
<dbReference type="InterPro" id="IPR011032">
    <property type="entry name" value="GroES-like_sf"/>
</dbReference>
<dbReference type="Gene3D" id="3.40.50.720">
    <property type="entry name" value="NAD(P)-binding Rossmann-like Domain"/>
    <property type="match status" value="1"/>
</dbReference>
<dbReference type="EMBL" id="VFOL01000001">
    <property type="protein sequence ID" value="TQL37449.1"/>
    <property type="molecule type" value="Genomic_DNA"/>
</dbReference>
<protein>
    <submittedName>
        <fullName evidence="2 3">NADPH:quinone reductase</fullName>
    </submittedName>
</protein>